<dbReference type="Proteomes" id="UP000541558">
    <property type="component" value="Unassembled WGS sequence"/>
</dbReference>
<keyword evidence="4" id="KW-1185">Reference proteome</keyword>
<dbReference type="AlphaFoldDB" id="A0A8H5FLW2"/>
<proteinExistence type="predicted"/>
<organism evidence="3 4">
    <name type="scientific">Ephemerocybe angulata</name>
    <dbReference type="NCBI Taxonomy" id="980116"/>
    <lineage>
        <taxon>Eukaryota</taxon>
        <taxon>Fungi</taxon>
        <taxon>Dikarya</taxon>
        <taxon>Basidiomycota</taxon>
        <taxon>Agaricomycotina</taxon>
        <taxon>Agaricomycetes</taxon>
        <taxon>Agaricomycetidae</taxon>
        <taxon>Agaricales</taxon>
        <taxon>Agaricineae</taxon>
        <taxon>Psathyrellaceae</taxon>
        <taxon>Ephemerocybe</taxon>
    </lineage>
</organism>
<dbReference type="PANTHER" id="PTHR38248:SF2">
    <property type="entry name" value="FUNK1 11"/>
    <property type="match status" value="1"/>
</dbReference>
<dbReference type="PANTHER" id="PTHR38248">
    <property type="entry name" value="FUNK1 6"/>
    <property type="match status" value="1"/>
</dbReference>
<protein>
    <recommendedName>
        <fullName evidence="2">Fungal-type protein kinase domain-containing protein</fullName>
    </recommendedName>
</protein>
<feature type="domain" description="Fungal-type protein kinase" evidence="2">
    <location>
        <begin position="23"/>
        <end position="126"/>
    </location>
</feature>
<feature type="region of interest" description="Disordered" evidence="1">
    <location>
        <begin position="250"/>
        <end position="317"/>
    </location>
</feature>
<accession>A0A8H5FLW2</accession>
<sequence length="317" mass="35374">MLGSYYQRAWVVNPSMTLAGCPAFRDAVAAHGRLLGRNILHRDIAVHNILFCPVGTTSGPRSILIDLDMAVWGDRSLDEISKDPRSDDNLYMSVSALRNKLNEDLQLAQNYLDDLESFLYALCHIVFAFKRPGVQHPILPKLIEKWKTDPDPATRKVAFFFHKVVWPPEFAVEFWGAPCKKLIVEYHDFLRDIVCEKGNNGNDEVTDEEKLKRIGARTDKIYQHYVKIDNFFLTALAGISEEMVDEISPPAELAPATDPPTLPGSAGTESPEIVDEEPLPAESMPATEPSILLDGAGSQPPAAVPNKRTGLRKRKRD</sequence>
<dbReference type="Gene3D" id="1.10.510.10">
    <property type="entry name" value="Transferase(Phosphotransferase) domain 1"/>
    <property type="match status" value="1"/>
</dbReference>
<comment type="caution">
    <text evidence="3">The sequence shown here is derived from an EMBL/GenBank/DDBJ whole genome shotgun (WGS) entry which is preliminary data.</text>
</comment>
<dbReference type="InterPro" id="IPR011009">
    <property type="entry name" value="Kinase-like_dom_sf"/>
</dbReference>
<dbReference type="PROSITE" id="PS00109">
    <property type="entry name" value="PROTEIN_KINASE_TYR"/>
    <property type="match status" value="1"/>
</dbReference>
<gene>
    <name evidence="3" type="ORF">D9611_006020</name>
</gene>
<evidence type="ECO:0000259" key="2">
    <source>
        <dbReference type="Pfam" id="PF17667"/>
    </source>
</evidence>
<dbReference type="OrthoDB" id="5569250at2759"/>
<dbReference type="GO" id="GO:0004672">
    <property type="term" value="F:protein kinase activity"/>
    <property type="evidence" value="ECO:0007669"/>
    <property type="project" value="InterPro"/>
</dbReference>
<dbReference type="InterPro" id="IPR008266">
    <property type="entry name" value="Tyr_kinase_AS"/>
</dbReference>
<evidence type="ECO:0000256" key="1">
    <source>
        <dbReference type="SAM" id="MobiDB-lite"/>
    </source>
</evidence>
<dbReference type="SUPFAM" id="SSF56112">
    <property type="entry name" value="Protein kinase-like (PK-like)"/>
    <property type="match status" value="1"/>
</dbReference>
<evidence type="ECO:0000313" key="3">
    <source>
        <dbReference type="EMBL" id="KAF5341143.1"/>
    </source>
</evidence>
<dbReference type="EMBL" id="JAACJK010000002">
    <property type="protein sequence ID" value="KAF5341143.1"/>
    <property type="molecule type" value="Genomic_DNA"/>
</dbReference>
<reference evidence="3 4" key="1">
    <citation type="journal article" date="2020" name="ISME J.">
        <title>Uncovering the hidden diversity of litter-decomposition mechanisms in mushroom-forming fungi.</title>
        <authorList>
            <person name="Floudas D."/>
            <person name="Bentzer J."/>
            <person name="Ahren D."/>
            <person name="Johansson T."/>
            <person name="Persson P."/>
            <person name="Tunlid A."/>
        </authorList>
    </citation>
    <scope>NUCLEOTIDE SEQUENCE [LARGE SCALE GENOMIC DNA]</scope>
    <source>
        <strain evidence="3 4">CBS 175.51</strain>
    </source>
</reference>
<evidence type="ECO:0000313" key="4">
    <source>
        <dbReference type="Proteomes" id="UP000541558"/>
    </source>
</evidence>
<name>A0A8H5FLW2_9AGAR</name>
<dbReference type="InterPro" id="IPR040976">
    <property type="entry name" value="Pkinase_fungal"/>
</dbReference>
<dbReference type="Pfam" id="PF17667">
    <property type="entry name" value="Pkinase_fungal"/>
    <property type="match status" value="1"/>
</dbReference>